<dbReference type="Pfam" id="PF09239">
    <property type="entry name" value="Topo-VIb_trans"/>
    <property type="match status" value="1"/>
</dbReference>
<dbReference type="InterPro" id="IPR020568">
    <property type="entry name" value="Ribosomal_Su5_D2-typ_SF"/>
</dbReference>
<dbReference type="PANTHER" id="PTHR48444:SF1">
    <property type="entry name" value="DNA TOPOISOMERASE 6 SUBUNIT B"/>
    <property type="match status" value="1"/>
</dbReference>
<dbReference type="RefSeq" id="XP_013890882.1">
    <property type="nucleotide sequence ID" value="XM_014035428.1"/>
</dbReference>
<reference evidence="2 3" key="1">
    <citation type="journal article" date="2013" name="BMC Genomics">
        <title>Reconstruction of the lipid metabolism for the microalga Monoraphidium neglectum from its genome sequence reveals characteristics suitable for biofuel production.</title>
        <authorList>
            <person name="Bogen C."/>
            <person name="Al-Dilaimi A."/>
            <person name="Albersmeier A."/>
            <person name="Wichmann J."/>
            <person name="Grundmann M."/>
            <person name="Rupp O."/>
            <person name="Lauersen K.J."/>
            <person name="Blifernez-Klassen O."/>
            <person name="Kalinowski J."/>
            <person name="Goesmann A."/>
            <person name="Mussgnug J.H."/>
            <person name="Kruse O."/>
        </authorList>
    </citation>
    <scope>NUCLEOTIDE SEQUENCE [LARGE SCALE GENOMIC DNA]</scope>
    <source>
        <strain evidence="2 3">SAG 48.87</strain>
    </source>
</reference>
<sequence>MKELRPELIATHSSDVRVFEGHAFLVEAAVSVGGRDMKPGLNIYRFANRIPLLFEGGNDVITKTAAKRVNWATYKINQHTDKVGVYVSIVSTKIPFKGAGKEYIGDDIEEMVAAVKAALMACGLQLKPA</sequence>
<dbReference type="GeneID" id="25733828"/>
<evidence type="ECO:0000313" key="3">
    <source>
        <dbReference type="Proteomes" id="UP000054498"/>
    </source>
</evidence>
<dbReference type="PANTHER" id="PTHR48444">
    <property type="entry name" value="DNA TOPOISOMERASE 6 SUBUNIT B"/>
    <property type="match status" value="1"/>
</dbReference>
<dbReference type="GO" id="GO:0006265">
    <property type="term" value="P:DNA topological change"/>
    <property type="evidence" value="ECO:0007669"/>
    <property type="project" value="InterPro"/>
</dbReference>
<name>A0A0D2IV70_9CHLO</name>
<evidence type="ECO:0000313" key="2">
    <source>
        <dbReference type="EMBL" id="KIY91862.1"/>
    </source>
</evidence>
<dbReference type="Proteomes" id="UP000054498">
    <property type="component" value="Unassembled WGS sequence"/>
</dbReference>
<dbReference type="SUPFAM" id="SSF54211">
    <property type="entry name" value="Ribosomal protein S5 domain 2-like"/>
    <property type="match status" value="1"/>
</dbReference>
<accession>A0A0D2IV70</accession>
<dbReference type="OrthoDB" id="1562195at2759"/>
<dbReference type="KEGG" id="mng:MNEG_16101"/>
<dbReference type="GO" id="GO:0003677">
    <property type="term" value="F:DNA binding"/>
    <property type="evidence" value="ECO:0007669"/>
    <property type="project" value="InterPro"/>
</dbReference>
<gene>
    <name evidence="2" type="ORF">MNEG_16101</name>
</gene>
<keyword evidence="3" id="KW-1185">Reference proteome</keyword>
<protein>
    <recommendedName>
        <fullName evidence="1">DNA topoisomerase VI subunit B transducer domain-containing protein</fullName>
    </recommendedName>
</protein>
<dbReference type="InterPro" id="IPR015320">
    <property type="entry name" value="TopoVI_B_transducer"/>
</dbReference>
<dbReference type="EMBL" id="KK106198">
    <property type="protein sequence ID" value="KIY91862.1"/>
    <property type="molecule type" value="Genomic_DNA"/>
</dbReference>
<organism evidence="2 3">
    <name type="scientific">Monoraphidium neglectum</name>
    <dbReference type="NCBI Taxonomy" id="145388"/>
    <lineage>
        <taxon>Eukaryota</taxon>
        <taxon>Viridiplantae</taxon>
        <taxon>Chlorophyta</taxon>
        <taxon>core chlorophytes</taxon>
        <taxon>Chlorophyceae</taxon>
        <taxon>CS clade</taxon>
        <taxon>Sphaeropleales</taxon>
        <taxon>Selenastraceae</taxon>
        <taxon>Monoraphidium</taxon>
    </lineage>
</organism>
<feature type="domain" description="DNA topoisomerase VI subunit B transducer" evidence="1">
    <location>
        <begin position="2"/>
        <end position="127"/>
    </location>
</feature>
<dbReference type="GO" id="GO:0003918">
    <property type="term" value="F:DNA topoisomerase type II (double strand cut, ATP-hydrolyzing) activity"/>
    <property type="evidence" value="ECO:0007669"/>
    <property type="project" value="InterPro"/>
</dbReference>
<dbReference type="Gene3D" id="3.30.230.10">
    <property type="match status" value="1"/>
</dbReference>
<dbReference type="InterPro" id="IPR014721">
    <property type="entry name" value="Ribsml_uS5_D2-typ_fold_subgr"/>
</dbReference>
<dbReference type="STRING" id="145388.A0A0D2IV70"/>
<evidence type="ECO:0000259" key="1">
    <source>
        <dbReference type="Pfam" id="PF09239"/>
    </source>
</evidence>
<proteinExistence type="predicted"/>
<dbReference type="AlphaFoldDB" id="A0A0D2IV70"/>